<dbReference type="GO" id="GO:0043531">
    <property type="term" value="F:ADP binding"/>
    <property type="evidence" value="ECO:0007669"/>
    <property type="project" value="TreeGrafter"/>
</dbReference>
<sequence length="103" mass="11422">MTALPIVETQSGDASVYILTNVICIIDGQIFLSPIYSMLELDLLLMWGISVSRSGSATQIKAMKQVASKSKLELAQFTELEAFAQFFFDLDKATQDLAQDQRL</sequence>
<proteinExistence type="predicted"/>
<dbReference type="InterPro" id="IPR038376">
    <property type="entry name" value="ATP_synth_asu_C_sf"/>
</dbReference>
<dbReference type="AlphaFoldDB" id="A0A7J9KMU3"/>
<evidence type="ECO:0000259" key="1">
    <source>
        <dbReference type="Pfam" id="PF00306"/>
    </source>
</evidence>
<organism evidence="2 3">
    <name type="scientific">Gossypium schwendimanii</name>
    <name type="common">Cotton</name>
    <dbReference type="NCBI Taxonomy" id="34291"/>
    <lineage>
        <taxon>Eukaryota</taxon>
        <taxon>Viridiplantae</taxon>
        <taxon>Streptophyta</taxon>
        <taxon>Embryophyta</taxon>
        <taxon>Tracheophyta</taxon>
        <taxon>Spermatophyta</taxon>
        <taxon>Magnoliopsida</taxon>
        <taxon>eudicotyledons</taxon>
        <taxon>Gunneridae</taxon>
        <taxon>Pentapetalae</taxon>
        <taxon>rosids</taxon>
        <taxon>malvids</taxon>
        <taxon>Malvales</taxon>
        <taxon>Malvaceae</taxon>
        <taxon>Malvoideae</taxon>
        <taxon>Gossypium</taxon>
    </lineage>
</organism>
<dbReference type="InterPro" id="IPR027417">
    <property type="entry name" value="P-loop_NTPase"/>
</dbReference>
<dbReference type="SUPFAM" id="SSF47917">
    <property type="entry name" value="C-terminal domain of alpha and beta subunits of F1 ATP synthase"/>
    <property type="match status" value="1"/>
</dbReference>
<dbReference type="PANTHER" id="PTHR48082">
    <property type="entry name" value="ATP SYNTHASE SUBUNIT ALPHA, MITOCHONDRIAL"/>
    <property type="match status" value="1"/>
</dbReference>
<protein>
    <recommendedName>
        <fullName evidence="1">ATP synthase alpha subunit C-terminal domain-containing protein</fullName>
    </recommendedName>
</protein>
<dbReference type="Gene3D" id="3.40.50.300">
    <property type="entry name" value="P-loop containing nucleotide triphosphate hydrolases"/>
    <property type="match status" value="1"/>
</dbReference>
<dbReference type="GO" id="GO:0046933">
    <property type="term" value="F:proton-transporting ATP synthase activity, rotational mechanism"/>
    <property type="evidence" value="ECO:0007669"/>
    <property type="project" value="InterPro"/>
</dbReference>
<keyword evidence="3" id="KW-1185">Reference proteome</keyword>
<feature type="non-terminal residue" evidence="2">
    <location>
        <position position="103"/>
    </location>
</feature>
<gene>
    <name evidence="2" type="ORF">Goshw_022299</name>
</gene>
<dbReference type="EMBL" id="JABFAF010000001">
    <property type="protein sequence ID" value="MBA0847730.1"/>
    <property type="molecule type" value="Genomic_DNA"/>
</dbReference>
<dbReference type="GO" id="GO:0045259">
    <property type="term" value="C:proton-transporting ATP synthase complex"/>
    <property type="evidence" value="ECO:0007669"/>
    <property type="project" value="InterPro"/>
</dbReference>
<evidence type="ECO:0000313" key="2">
    <source>
        <dbReference type="EMBL" id="MBA0847730.1"/>
    </source>
</evidence>
<dbReference type="Proteomes" id="UP000593576">
    <property type="component" value="Unassembled WGS sequence"/>
</dbReference>
<dbReference type="PANTHER" id="PTHR48082:SF2">
    <property type="entry name" value="ATP SYNTHASE SUBUNIT ALPHA, MITOCHONDRIAL"/>
    <property type="match status" value="1"/>
</dbReference>
<dbReference type="OrthoDB" id="9805536at2759"/>
<dbReference type="Gene3D" id="1.20.150.20">
    <property type="entry name" value="ATP synthase alpha/beta chain, C-terminal domain"/>
    <property type="match status" value="1"/>
</dbReference>
<dbReference type="Pfam" id="PF00306">
    <property type="entry name" value="ATP-synt_ab_C"/>
    <property type="match status" value="1"/>
</dbReference>
<dbReference type="GO" id="GO:0005524">
    <property type="term" value="F:ATP binding"/>
    <property type="evidence" value="ECO:0007669"/>
    <property type="project" value="TreeGrafter"/>
</dbReference>
<comment type="caution">
    <text evidence="2">The sequence shown here is derived from an EMBL/GenBank/DDBJ whole genome shotgun (WGS) entry which is preliminary data.</text>
</comment>
<dbReference type="InterPro" id="IPR005294">
    <property type="entry name" value="ATP_synth_F1_asu"/>
</dbReference>
<evidence type="ECO:0000313" key="3">
    <source>
        <dbReference type="Proteomes" id="UP000593576"/>
    </source>
</evidence>
<accession>A0A7J9KMU3</accession>
<reference evidence="2 3" key="1">
    <citation type="journal article" date="2019" name="Genome Biol. Evol.">
        <title>Insights into the evolution of the New World diploid cottons (Gossypium, subgenus Houzingenia) based on genome sequencing.</title>
        <authorList>
            <person name="Grover C.E."/>
            <person name="Arick M.A. 2nd"/>
            <person name="Thrash A."/>
            <person name="Conover J.L."/>
            <person name="Sanders W.S."/>
            <person name="Peterson D.G."/>
            <person name="Frelichowski J.E."/>
            <person name="Scheffler J.A."/>
            <person name="Scheffler B.E."/>
            <person name="Wendel J.F."/>
        </authorList>
    </citation>
    <scope>NUCLEOTIDE SEQUENCE [LARGE SCALE GENOMIC DNA]</scope>
    <source>
        <strain evidence="2">1</strain>
        <tissue evidence="2">Leaf</tissue>
    </source>
</reference>
<feature type="domain" description="ATP synthase alpha subunit C-terminal" evidence="1">
    <location>
        <begin position="59"/>
        <end position="96"/>
    </location>
</feature>
<dbReference type="InterPro" id="IPR000793">
    <property type="entry name" value="ATP_synth_asu_C"/>
</dbReference>
<name>A0A7J9KMU3_GOSSC</name>